<evidence type="ECO:0000313" key="2">
    <source>
        <dbReference type="Proteomes" id="UP000078512"/>
    </source>
</evidence>
<accession>A0A197JRC5</accession>
<reference evidence="1 2" key="1">
    <citation type="submission" date="2016-05" db="EMBL/GenBank/DDBJ databases">
        <title>Genome sequencing reveals origins of a unique bacterial endosymbiosis in the earliest lineages of terrestrial Fungi.</title>
        <authorList>
            <consortium name="DOE Joint Genome Institute"/>
            <person name="Uehling J."/>
            <person name="Gryganskyi A."/>
            <person name="Hameed K."/>
            <person name="Tschaplinski T."/>
            <person name="Misztal P."/>
            <person name="Wu S."/>
            <person name="Desiro A."/>
            <person name="Vande Pol N."/>
            <person name="Du Z.-Y."/>
            <person name="Zienkiewicz A."/>
            <person name="Zienkiewicz K."/>
            <person name="Morin E."/>
            <person name="Tisserant E."/>
            <person name="Splivallo R."/>
            <person name="Hainaut M."/>
            <person name="Henrissat B."/>
            <person name="Ohm R."/>
            <person name="Kuo A."/>
            <person name="Yan J."/>
            <person name="Lipzen A."/>
            <person name="Nolan M."/>
            <person name="Labutti K."/>
            <person name="Barry K."/>
            <person name="Goldstein A."/>
            <person name="Labbe J."/>
            <person name="Schadt C."/>
            <person name="Tuskan G."/>
            <person name="Grigoriev I."/>
            <person name="Martin F."/>
            <person name="Vilgalys R."/>
            <person name="Bonito G."/>
        </authorList>
    </citation>
    <scope>NUCLEOTIDE SEQUENCE [LARGE SCALE GENOMIC DNA]</scope>
    <source>
        <strain evidence="1 2">AG-77</strain>
    </source>
</reference>
<protein>
    <submittedName>
        <fullName evidence="1">Uncharacterized protein</fullName>
    </submittedName>
</protein>
<name>A0A197JRC5_9FUNG</name>
<keyword evidence="2" id="KW-1185">Reference proteome</keyword>
<dbReference type="OrthoDB" id="2352243at2759"/>
<dbReference type="AlphaFoldDB" id="A0A197JRC5"/>
<gene>
    <name evidence="1" type="ORF">K457DRAFT_20747</name>
</gene>
<dbReference type="EMBL" id="KV442054">
    <property type="protein sequence ID" value="OAQ27740.1"/>
    <property type="molecule type" value="Genomic_DNA"/>
</dbReference>
<organism evidence="1 2">
    <name type="scientific">Linnemannia elongata AG-77</name>
    <dbReference type="NCBI Taxonomy" id="1314771"/>
    <lineage>
        <taxon>Eukaryota</taxon>
        <taxon>Fungi</taxon>
        <taxon>Fungi incertae sedis</taxon>
        <taxon>Mucoromycota</taxon>
        <taxon>Mortierellomycotina</taxon>
        <taxon>Mortierellomycetes</taxon>
        <taxon>Mortierellales</taxon>
        <taxon>Mortierellaceae</taxon>
        <taxon>Linnemannia</taxon>
    </lineage>
</organism>
<proteinExistence type="predicted"/>
<evidence type="ECO:0000313" key="1">
    <source>
        <dbReference type="EMBL" id="OAQ27740.1"/>
    </source>
</evidence>
<sequence>MTDETHLQSLRQLSTGQVFQVEAYYHSESQQQIILWDDMIHAFPRMTTIRNGTTVVPRARDTTSHYIEPRCIKYHPDMILDIVESEE</sequence>
<dbReference type="Proteomes" id="UP000078512">
    <property type="component" value="Unassembled WGS sequence"/>
</dbReference>